<protein>
    <submittedName>
        <fullName evidence="1">Uncharacterized protein</fullName>
    </submittedName>
</protein>
<organism evidence="1 2">
    <name type="scientific">Lipomyces starkeyi NRRL Y-11557</name>
    <dbReference type="NCBI Taxonomy" id="675824"/>
    <lineage>
        <taxon>Eukaryota</taxon>
        <taxon>Fungi</taxon>
        <taxon>Dikarya</taxon>
        <taxon>Ascomycota</taxon>
        <taxon>Saccharomycotina</taxon>
        <taxon>Lipomycetes</taxon>
        <taxon>Lipomycetales</taxon>
        <taxon>Lipomycetaceae</taxon>
        <taxon>Lipomyces</taxon>
    </lineage>
</organism>
<sequence length="178" mass="20840">MTKLVHLSVCISVSVCFHLSWTKRLSYLSVRLKITLFLSPESLLLLSMCKLPVLTRRLRLRRFNFTCGHMYTFTCYQYEECNTSLGFLQLLTHTASDHFAFELQLSQGLYAYSGSSSTLYRVSFIISETLYYRGDIVPIRLLYLLIRLNSRIIRHRVQHCQAHFRLISTSNARQSRTK</sequence>
<reference evidence="1 2" key="1">
    <citation type="journal article" date="2016" name="Proc. Natl. Acad. Sci. U.S.A.">
        <title>Comparative genomics of biotechnologically important yeasts.</title>
        <authorList>
            <person name="Riley R."/>
            <person name="Haridas S."/>
            <person name="Wolfe K.H."/>
            <person name="Lopes M.R."/>
            <person name="Hittinger C.T."/>
            <person name="Goeker M."/>
            <person name="Salamov A.A."/>
            <person name="Wisecaver J.H."/>
            <person name="Long T.M."/>
            <person name="Calvey C.H."/>
            <person name="Aerts A.L."/>
            <person name="Barry K.W."/>
            <person name="Choi C."/>
            <person name="Clum A."/>
            <person name="Coughlan A.Y."/>
            <person name="Deshpande S."/>
            <person name="Douglass A.P."/>
            <person name="Hanson S.J."/>
            <person name="Klenk H.-P."/>
            <person name="LaButti K.M."/>
            <person name="Lapidus A."/>
            <person name="Lindquist E.A."/>
            <person name="Lipzen A.M."/>
            <person name="Meier-Kolthoff J.P."/>
            <person name="Ohm R.A."/>
            <person name="Otillar R.P."/>
            <person name="Pangilinan J.L."/>
            <person name="Peng Y."/>
            <person name="Rokas A."/>
            <person name="Rosa C.A."/>
            <person name="Scheuner C."/>
            <person name="Sibirny A.A."/>
            <person name="Slot J.C."/>
            <person name="Stielow J.B."/>
            <person name="Sun H."/>
            <person name="Kurtzman C.P."/>
            <person name="Blackwell M."/>
            <person name="Grigoriev I.V."/>
            <person name="Jeffries T.W."/>
        </authorList>
    </citation>
    <scope>NUCLEOTIDE SEQUENCE [LARGE SCALE GENOMIC DNA]</scope>
    <source>
        <strain evidence="1 2">NRRL Y-11557</strain>
    </source>
</reference>
<accession>A0A1E3Q331</accession>
<proteinExistence type="predicted"/>
<evidence type="ECO:0000313" key="2">
    <source>
        <dbReference type="Proteomes" id="UP000094385"/>
    </source>
</evidence>
<dbReference type="AlphaFoldDB" id="A0A1E3Q331"/>
<dbReference type="EMBL" id="KV454296">
    <property type="protein sequence ID" value="ODQ72076.1"/>
    <property type="molecule type" value="Genomic_DNA"/>
</dbReference>
<keyword evidence="2" id="KW-1185">Reference proteome</keyword>
<dbReference type="Proteomes" id="UP000094385">
    <property type="component" value="Unassembled WGS sequence"/>
</dbReference>
<gene>
    <name evidence="1" type="ORF">LIPSTDRAFT_105661</name>
</gene>
<evidence type="ECO:0000313" key="1">
    <source>
        <dbReference type="EMBL" id="ODQ72076.1"/>
    </source>
</evidence>
<name>A0A1E3Q331_LIPST</name>